<accession>A0AAN8XDV9</accession>
<protein>
    <recommendedName>
        <fullName evidence="3">CCHC-type domain-containing protein</fullName>
    </recommendedName>
</protein>
<dbReference type="PROSITE" id="PS50158">
    <property type="entry name" value="ZF_CCHC"/>
    <property type="match status" value="1"/>
</dbReference>
<feature type="compositionally biased region" description="Basic and acidic residues" evidence="2">
    <location>
        <begin position="93"/>
        <end position="104"/>
    </location>
</feature>
<dbReference type="GO" id="GO:0003676">
    <property type="term" value="F:nucleic acid binding"/>
    <property type="evidence" value="ECO:0007669"/>
    <property type="project" value="InterPro"/>
</dbReference>
<keyword evidence="5" id="KW-1185">Reference proteome</keyword>
<reference evidence="4 5" key="1">
    <citation type="submission" date="2023-11" db="EMBL/GenBank/DDBJ databases">
        <title>Halocaridina rubra genome assembly.</title>
        <authorList>
            <person name="Smith C."/>
        </authorList>
    </citation>
    <scope>NUCLEOTIDE SEQUENCE [LARGE SCALE GENOMIC DNA]</scope>
    <source>
        <strain evidence="4">EP-1</strain>
        <tissue evidence="4">Whole</tissue>
    </source>
</reference>
<keyword evidence="1" id="KW-0863">Zinc-finger</keyword>
<organism evidence="4 5">
    <name type="scientific">Halocaridina rubra</name>
    <name type="common">Hawaiian red shrimp</name>
    <dbReference type="NCBI Taxonomy" id="373956"/>
    <lineage>
        <taxon>Eukaryota</taxon>
        <taxon>Metazoa</taxon>
        <taxon>Ecdysozoa</taxon>
        <taxon>Arthropoda</taxon>
        <taxon>Crustacea</taxon>
        <taxon>Multicrustacea</taxon>
        <taxon>Malacostraca</taxon>
        <taxon>Eumalacostraca</taxon>
        <taxon>Eucarida</taxon>
        <taxon>Decapoda</taxon>
        <taxon>Pleocyemata</taxon>
        <taxon>Caridea</taxon>
        <taxon>Atyoidea</taxon>
        <taxon>Atyidae</taxon>
        <taxon>Halocaridina</taxon>
    </lineage>
</organism>
<comment type="caution">
    <text evidence="4">The sequence shown here is derived from an EMBL/GenBank/DDBJ whole genome shotgun (WGS) entry which is preliminary data.</text>
</comment>
<dbReference type="Proteomes" id="UP001381693">
    <property type="component" value="Unassembled WGS sequence"/>
</dbReference>
<dbReference type="InterPro" id="IPR001878">
    <property type="entry name" value="Znf_CCHC"/>
</dbReference>
<dbReference type="AlphaFoldDB" id="A0AAN8XDV9"/>
<feature type="region of interest" description="Disordered" evidence="2">
    <location>
        <begin position="45"/>
        <end position="104"/>
    </location>
</feature>
<evidence type="ECO:0000259" key="3">
    <source>
        <dbReference type="PROSITE" id="PS50158"/>
    </source>
</evidence>
<dbReference type="GO" id="GO:0008270">
    <property type="term" value="F:zinc ion binding"/>
    <property type="evidence" value="ECO:0007669"/>
    <property type="project" value="UniProtKB-KW"/>
</dbReference>
<keyword evidence="1" id="KW-0479">Metal-binding</keyword>
<name>A0AAN8XDV9_HALRR</name>
<evidence type="ECO:0000313" key="5">
    <source>
        <dbReference type="Proteomes" id="UP001381693"/>
    </source>
</evidence>
<evidence type="ECO:0000256" key="1">
    <source>
        <dbReference type="PROSITE-ProRule" id="PRU00047"/>
    </source>
</evidence>
<sequence>MSPCYLLTHRLKFSTLETSMYTTNRSEQCRFFKWADEVENNFGGGASGSAFEGSGPSRSYNRRGGISGRQDDGSKQETSDKGGKKRRCGLCGEEGHDRRNCSYK</sequence>
<evidence type="ECO:0000313" key="4">
    <source>
        <dbReference type="EMBL" id="KAK7081071.1"/>
    </source>
</evidence>
<evidence type="ECO:0000256" key="2">
    <source>
        <dbReference type="SAM" id="MobiDB-lite"/>
    </source>
</evidence>
<feature type="domain" description="CCHC-type" evidence="3">
    <location>
        <begin position="86"/>
        <end position="101"/>
    </location>
</feature>
<feature type="compositionally biased region" description="Basic and acidic residues" evidence="2">
    <location>
        <begin position="69"/>
        <end position="82"/>
    </location>
</feature>
<gene>
    <name evidence="4" type="ORF">SK128_028304</name>
</gene>
<proteinExistence type="predicted"/>
<dbReference type="EMBL" id="JAXCGZ010005708">
    <property type="protein sequence ID" value="KAK7081071.1"/>
    <property type="molecule type" value="Genomic_DNA"/>
</dbReference>
<keyword evidence="1" id="KW-0862">Zinc</keyword>